<dbReference type="InterPro" id="IPR046335">
    <property type="entry name" value="LacI/GalR-like_sensor"/>
</dbReference>
<dbReference type="PANTHER" id="PTHR30146">
    <property type="entry name" value="LACI-RELATED TRANSCRIPTIONAL REPRESSOR"/>
    <property type="match status" value="1"/>
</dbReference>
<protein>
    <submittedName>
        <fullName evidence="5">LacI family transcriptional regulator</fullName>
    </submittedName>
</protein>
<gene>
    <name evidence="5" type="ORF">FPZ41_14860</name>
</gene>
<dbReference type="InterPro" id="IPR000843">
    <property type="entry name" value="HTH_LacI"/>
</dbReference>
<keyword evidence="6" id="KW-1185">Reference proteome</keyword>
<keyword evidence="1" id="KW-0805">Transcription regulation</keyword>
<reference evidence="5 6" key="1">
    <citation type="submission" date="2019-09" db="EMBL/GenBank/DDBJ databases">
        <authorList>
            <person name="Duangmal K."/>
            <person name="Teo W.F.A."/>
            <person name="Lipun K."/>
        </authorList>
    </citation>
    <scope>NUCLEOTIDE SEQUENCE [LARGE SCALE GENOMIC DNA]</scope>
    <source>
        <strain evidence="5 6">K1PN6</strain>
    </source>
</reference>
<evidence type="ECO:0000313" key="6">
    <source>
        <dbReference type="Proteomes" id="UP000373149"/>
    </source>
</evidence>
<dbReference type="Pfam" id="PF13377">
    <property type="entry name" value="Peripla_BP_3"/>
    <property type="match status" value="1"/>
</dbReference>
<dbReference type="SMART" id="SM00354">
    <property type="entry name" value="HTH_LACI"/>
    <property type="match status" value="1"/>
</dbReference>
<organism evidence="5 6">
    <name type="scientific">Streptomyces acidicola</name>
    <dbReference type="NCBI Taxonomy" id="2596892"/>
    <lineage>
        <taxon>Bacteria</taxon>
        <taxon>Bacillati</taxon>
        <taxon>Actinomycetota</taxon>
        <taxon>Actinomycetes</taxon>
        <taxon>Kitasatosporales</taxon>
        <taxon>Streptomycetaceae</taxon>
        <taxon>Streptomyces</taxon>
    </lineage>
</organism>
<name>A0A5N8WSH4_9ACTN</name>
<evidence type="ECO:0000313" key="5">
    <source>
        <dbReference type="EMBL" id="MPY49776.1"/>
    </source>
</evidence>
<evidence type="ECO:0000256" key="2">
    <source>
        <dbReference type="ARBA" id="ARBA00023125"/>
    </source>
</evidence>
<dbReference type="InterPro" id="IPR010982">
    <property type="entry name" value="Lambda_DNA-bd_dom_sf"/>
</dbReference>
<evidence type="ECO:0000259" key="4">
    <source>
        <dbReference type="PROSITE" id="PS50932"/>
    </source>
</evidence>
<dbReference type="Proteomes" id="UP000373149">
    <property type="component" value="Unassembled WGS sequence"/>
</dbReference>
<keyword evidence="2" id="KW-0238">DNA-binding</keyword>
<evidence type="ECO:0000256" key="1">
    <source>
        <dbReference type="ARBA" id="ARBA00023015"/>
    </source>
</evidence>
<keyword evidence="3" id="KW-0804">Transcription</keyword>
<dbReference type="AlphaFoldDB" id="A0A5N8WSH4"/>
<dbReference type="Gene3D" id="3.40.50.2300">
    <property type="match status" value="2"/>
</dbReference>
<dbReference type="GO" id="GO:0003700">
    <property type="term" value="F:DNA-binding transcription factor activity"/>
    <property type="evidence" value="ECO:0007669"/>
    <property type="project" value="TreeGrafter"/>
</dbReference>
<sequence>MADRPRNPTIIDVARLAGVSKSVVSRVVSGRGSVGEETRRRVLRAAEELGYVVNAVARAMVAHRTYTVGAFVRDAATPFYGHLLTAMQERAAFHGYRVVTATGSGGFEVSDEYRALETLAMLRVEALIVCSGLLPSEQILPFAARLPTVVAGRPETHPSITSVYCDEDEGGTTLAGHLLDLGHREVAVVTVPASSSVTLGPRTAAMTRRLRERGARVLEIPGPHRETAGAWATEVLRHPEITAVMAPSDRHAIALMEQLRLRDVAVPERLSVTGYDGIGDLTTSLIGLTHWRQPIDLIGSRAVDALVRLLDGEQPPDHHQVLNGTLVVGRTTAPPTG</sequence>
<feature type="domain" description="HTH lacI-type" evidence="4">
    <location>
        <begin position="8"/>
        <end position="62"/>
    </location>
</feature>
<dbReference type="Gene3D" id="1.10.260.40">
    <property type="entry name" value="lambda repressor-like DNA-binding domains"/>
    <property type="match status" value="1"/>
</dbReference>
<dbReference type="PANTHER" id="PTHR30146:SF109">
    <property type="entry name" value="HTH-TYPE TRANSCRIPTIONAL REGULATOR GALS"/>
    <property type="match status" value="1"/>
</dbReference>
<evidence type="ECO:0000256" key="3">
    <source>
        <dbReference type="ARBA" id="ARBA00023163"/>
    </source>
</evidence>
<dbReference type="SUPFAM" id="SSF53822">
    <property type="entry name" value="Periplasmic binding protein-like I"/>
    <property type="match status" value="1"/>
</dbReference>
<accession>A0A5N8WSH4</accession>
<dbReference type="RefSeq" id="WP_152862809.1">
    <property type="nucleotide sequence ID" value="NZ_VMNX01000045.1"/>
</dbReference>
<dbReference type="GO" id="GO:0000976">
    <property type="term" value="F:transcription cis-regulatory region binding"/>
    <property type="evidence" value="ECO:0007669"/>
    <property type="project" value="TreeGrafter"/>
</dbReference>
<dbReference type="CDD" id="cd06267">
    <property type="entry name" value="PBP1_LacI_sugar_binding-like"/>
    <property type="match status" value="1"/>
</dbReference>
<dbReference type="EMBL" id="VMNX01000045">
    <property type="protein sequence ID" value="MPY49776.1"/>
    <property type="molecule type" value="Genomic_DNA"/>
</dbReference>
<proteinExistence type="predicted"/>
<dbReference type="Pfam" id="PF00356">
    <property type="entry name" value="LacI"/>
    <property type="match status" value="1"/>
</dbReference>
<comment type="caution">
    <text evidence="5">The sequence shown here is derived from an EMBL/GenBank/DDBJ whole genome shotgun (WGS) entry which is preliminary data.</text>
</comment>
<dbReference type="InterPro" id="IPR028082">
    <property type="entry name" value="Peripla_BP_I"/>
</dbReference>
<dbReference type="SUPFAM" id="SSF47413">
    <property type="entry name" value="lambda repressor-like DNA-binding domains"/>
    <property type="match status" value="1"/>
</dbReference>
<dbReference type="CDD" id="cd01392">
    <property type="entry name" value="HTH_LacI"/>
    <property type="match status" value="1"/>
</dbReference>
<dbReference type="PROSITE" id="PS50932">
    <property type="entry name" value="HTH_LACI_2"/>
    <property type="match status" value="1"/>
</dbReference>